<reference evidence="4" key="1">
    <citation type="submission" date="2019-09" db="EMBL/GenBank/DDBJ databases">
        <title>Bird 10,000 Genomes (B10K) Project - Family phase.</title>
        <authorList>
            <person name="Zhang G."/>
        </authorList>
    </citation>
    <scope>NUCLEOTIDE SEQUENCE</scope>
    <source>
        <strain evidence="4">B10K-IZCAS-20218</strain>
        <tissue evidence="4">Blood</tissue>
    </source>
</reference>
<comment type="similarity">
    <text evidence="1 2">Belongs to the ELL/occludin family.</text>
</comment>
<evidence type="ECO:0000256" key="1">
    <source>
        <dbReference type="ARBA" id="ARBA00009171"/>
    </source>
</evidence>
<comment type="caution">
    <text evidence="4">The sequence shown here is derived from an EMBL/GenBank/DDBJ whole genome shotgun (WGS) entry which is preliminary data.</text>
</comment>
<dbReference type="Proteomes" id="UP000623542">
    <property type="component" value="Unassembled WGS sequence"/>
</dbReference>
<protein>
    <submittedName>
        <fullName evidence="4">ELL factor</fullName>
    </submittedName>
</protein>
<dbReference type="PANTHER" id="PTHR23288">
    <property type="entry name" value="OCCLUDIN AND RNA POLYMERASE II ELONGATION FACTOR ELL"/>
    <property type="match status" value="1"/>
</dbReference>
<evidence type="ECO:0000313" key="4">
    <source>
        <dbReference type="EMBL" id="NXD30242.1"/>
    </source>
</evidence>
<dbReference type="GO" id="GO:0042795">
    <property type="term" value="P:snRNA transcription by RNA polymerase II"/>
    <property type="evidence" value="ECO:0007669"/>
    <property type="project" value="TreeGrafter"/>
</dbReference>
<dbReference type="SUPFAM" id="SSF144292">
    <property type="entry name" value="occludin/ELL-like"/>
    <property type="match status" value="1"/>
</dbReference>
<accession>A0A851UPK3</accession>
<name>A0A851UPK3_9PASS</name>
<dbReference type="PROSITE" id="PS51980">
    <property type="entry name" value="OCEL"/>
    <property type="match status" value="1"/>
</dbReference>
<dbReference type="PANTHER" id="PTHR23288:SF17">
    <property type="entry name" value="RNA POLYMERASE II ELONGATION FACTOR ELL"/>
    <property type="match status" value="1"/>
</dbReference>
<proteinExistence type="inferred from homology"/>
<dbReference type="GO" id="GO:0032968">
    <property type="term" value="P:positive regulation of transcription elongation by RNA polymerase II"/>
    <property type="evidence" value="ECO:0007669"/>
    <property type="project" value="TreeGrafter"/>
</dbReference>
<dbReference type="AlphaFoldDB" id="A0A851UPK3"/>
<evidence type="ECO:0000313" key="5">
    <source>
        <dbReference type="Proteomes" id="UP000623542"/>
    </source>
</evidence>
<gene>
    <name evidence="4" type="primary">Ell_0</name>
    <name evidence="4" type="ORF">ELAFOR_R15173</name>
</gene>
<dbReference type="InterPro" id="IPR031176">
    <property type="entry name" value="ELL/occludin"/>
</dbReference>
<evidence type="ECO:0000259" key="3">
    <source>
        <dbReference type="PROSITE" id="PS51980"/>
    </source>
</evidence>
<organism evidence="4 5">
    <name type="scientific">Elachura formosa</name>
    <name type="common">spotted wren-babbler</name>
    <dbReference type="NCBI Taxonomy" id="1463973"/>
    <lineage>
        <taxon>Eukaryota</taxon>
        <taxon>Metazoa</taxon>
        <taxon>Chordata</taxon>
        <taxon>Craniata</taxon>
        <taxon>Vertebrata</taxon>
        <taxon>Euteleostomi</taxon>
        <taxon>Archelosauria</taxon>
        <taxon>Archosauria</taxon>
        <taxon>Dinosauria</taxon>
        <taxon>Saurischia</taxon>
        <taxon>Theropoda</taxon>
        <taxon>Coelurosauria</taxon>
        <taxon>Aves</taxon>
        <taxon>Neognathae</taxon>
        <taxon>Neoaves</taxon>
        <taxon>Telluraves</taxon>
        <taxon>Australaves</taxon>
        <taxon>Passeriformes</taxon>
        <taxon>Elachuridae</taxon>
        <taxon>Elachura</taxon>
    </lineage>
</organism>
<keyword evidence="5" id="KW-1185">Reference proteome</keyword>
<feature type="non-terminal residue" evidence="4">
    <location>
        <position position="1"/>
    </location>
</feature>
<dbReference type="InterPro" id="IPR010844">
    <property type="entry name" value="Occludin_ELL"/>
</dbReference>
<dbReference type="GO" id="GO:0008023">
    <property type="term" value="C:transcription elongation factor complex"/>
    <property type="evidence" value="ECO:0007669"/>
    <property type="project" value="TreeGrafter"/>
</dbReference>
<sequence length="70" mass="8458">NDLNFSIRKYPAIVSLEQRQCYSDDFNAEYEIYLNLHGQIDKMKKRFKELKELLRWQVPGSKAHQVKKEK</sequence>
<feature type="non-terminal residue" evidence="4">
    <location>
        <position position="70"/>
    </location>
</feature>
<evidence type="ECO:0000256" key="2">
    <source>
        <dbReference type="PROSITE-ProRule" id="PRU01324"/>
    </source>
</evidence>
<dbReference type="OrthoDB" id="6284217at2759"/>
<dbReference type="Gene3D" id="6.10.140.340">
    <property type="match status" value="1"/>
</dbReference>
<feature type="domain" description="OCEL" evidence="3">
    <location>
        <begin position="4"/>
        <end position="70"/>
    </location>
</feature>
<dbReference type="Pfam" id="PF07303">
    <property type="entry name" value="Occludin_ELL"/>
    <property type="match status" value="1"/>
</dbReference>
<dbReference type="EMBL" id="WBNG01001277">
    <property type="protein sequence ID" value="NXD30242.1"/>
    <property type="molecule type" value="Genomic_DNA"/>
</dbReference>
<dbReference type="GO" id="GO:0000987">
    <property type="term" value="F:cis-regulatory region sequence-specific DNA binding"/>
    <property type="evidence" value="ECO:0007669"/>
    <property type="project" value="TreeGrafter"/>
</dbReference>